<evidence type="ECO:0000313" key="3">
    <source>
        <dbReference type="Proteomes" id="UP000095751"/>
    </source>
</evidence>
<dbReference type="CDD" id="cd06257">
    <property type="entry name" value="DnaJ"/>
    <property type="match status" value="1"/>
</dbReference>
<proteinExistence type="predicted"/>
<dbReference type="OrthoDB" id="445556at2759"/>
<name>A0A1E7F107_9STRA</name>
<protein>
    <recommendedName>
        <fullName evidence="1">J domain-containing protein</fullName>
    </recommendedName>
</protein>
<feature type="domain" description="J" evidence="1">
    <location>
        <begin position="5"/>
        <end position="50"/>
    </location>
</feature>
<dbReference type="AlphaFoldDB" id="A0A1E7F107"/>
<dbReference type="Proteomes" id="UP000095751">
    <property type="component" value="Unassembled WGS sequence"/>
</dbReference>
<keyword evidence="3" id="KW-1185">Reference proteome</keyword>
<dbReference type="KEGG" id="fcy:FRACYDRAFT_219721"/>
<gene>
    <name evidence="2" type="ORF">FRACYDRAFT_219721</name>
</gene>
<dbReference type="InParanoid" id="A0A1E7F107"/>
<organism evidence="2 3">
    <name type="scientific">Fragilariopsis cylindrus CCMP1102</name>
    <dbReference type="NCBI Taxonomy" id="635003"/>
    <lineage>
        <taxon>Eukaryota</taxon>
        <taxon>Sar</taxon>
        <taxon>Stramenopiles</taxon>
        <taxon>Ochrophyta</taxon>
        <taxon>Bacillariophyta</taxon>
        <taxon>Bacillariophyceae</taxon>
        <taxon>Bacillariophycidae</taxon>
        <taxon>Bacillariales</taxon>
        <taxon>Bacillariaceae</taxon>
        <taxon>Fragilariopsis</taxon>
    </lineage>
</organism>
<evidence type="ECO:0000313" key="2">
    <source>
        <dbReference type="EMBL" id="OEU11799.1"/>
    </source>
</evidence>
<reference evidence="2 3" key="1">
    <citation type="submission" date="2016-09" db="EMBL/GenBank/DDBJ databases">
        <title>Extensive genetic diversity and differential bi-allelic expression allows diatom success in the polar Southern Ocean.</title>
        <authorList>
            <consortium name="DOE Joint Genome Institute"/>
            <person name="Mock T."/>
            <person name="Otillar R.P."/>
            <person name="Strauss J."/>
            <person name="Dupont C."/>
            <person name="Frickenhaus S."/>
            <person name="Maumus F."/>
            <person name="Mcmullan M."/>
            <person name="Sanges R."/>
            <person name="Schmutz J."/>
            <person name="Toseland A."/>
            <person name="Valas R."/>
            <person name="Veluchamy A."/>
            <person name="Ward B.J."/>
            <person name="Allen A."/>
            <person name="Barry K."/>
            <person name="Falciatore A."/>
            <person name="Ferrante M."/>
            <person name="Fortunato A.E."/>
            <person name="Gloeckner G."/>
            <person name="Gruber A."/>
            <person name="Hipkin R."/>
            <person name="Janech M."/>
            <person name="Kroth P."/>
            <person name="Leese F."/>
            <person name="Lindquist E."/>
            <person name="Lyon B.R."/>
            <person name="Martin J."/>
            <person name="Mayer C."/>
            <person name="Parker M."/>
            <person name="Quesneville H."/>
            <person name="Raymond J."/>
            <person name="Uhlig C."/>
            <person name="Valentin K.U."/>
            <person name="Worden A.Z."/>
            <person name="Armbrust E.V."/>
            <person name="Bowler C."/>
            <person name="Green B."/>
            <person name="Moulton V."/>
            <person name="Van Oosterhout C."/>
            <person name="Grigoriev I."/>
        </authorList>
    </citation>
    <scope>NUCLEOTIDE SEQUENCE [LARGE SCALE GENOMIC DNA]</scope>
    <source>
        <strain evidence="2 3">CCMP1102</strain>
    </source>
</reference>
<evidence type="ECO:0000259" key="1">
    <source>
        <dbReference type="Pfam" id="PF00226"/>
    </source>
</evidence>
<dbReference type="InterPro" id="IPR036869">
    <property type="entry name" value="J_dom_sf"/>
</dbReference>
<feature type="non-terminal residue" evidence="2">
    <location>
        <position position="67"/>
    </location>
</feature>
<accession>A0A1E7F107</accession>
<dbReference type="InterPro" id="IPR001623">
    <property type="entry name" value="DnaJ_domain"/>
</dbReference>
<sequence length="67" mass="7839">MHFEITKQDIQKAFRSKAKIYHPDLNPLELPIKECEYLMTELVDAYETLMIGGGDNDDNDFISKYQI</sequence>
<dbReference type="EMBL" id="KV784366">
    <property type="protein sequence ID" value="OEU11799.1"/>
    <property type="molecule type" value="Genomic_DNA"/>
</dbReference>
<dbReference type="SUPFAM" id="SSF46565">
    <property type="entry name" value="Chaperone J-domain"/>
    <property type="match status" value="1"/>
</dbReference>
<dbReference type="Gene3D" id="1.10.287.110">
    <property type="entry name" value="DnaJ domain"/>
    <property type="match status" value="1"/>
</dbReference>
<dbReference type="Pfam" id="PF00226">
    <property type="entry name" value="DnaJ"/>
    <property type="match status" value="1"/>
</dbReference>